<feature type="domain" description="DUF7779" evidence="1">
    <location>
        <begin position="225"/>
        <end position="306"/>
    </location>
</feature>
<proteinExistence type="predicted"/>
<keyword evidence="3" id="KW-1185">Reference proteome</keyword>
<sequence>MDIDRLISHLNAGTKIRKPKIIIILKFFHIELVKIPLGGQFIINKKMMKVPFYFIPSRLTGRESKYFQSRKKEMDLIQSIMFSPGEELGPTAVLASSKFSLGGMGHHGNILVTTRNPILTPTLLYIKDKVQLCGLGVEDGANILKICARDDGSNITADEDAKVIVDWIEGLPMAIIQLGRTIYTKRTTISDFLRFYPTKADLYQHISLEDTSVHNLVTSWALIDLEEQRKEVFDLLCIIAMLDPEKIEQRTLEHQAGSISETSLTASRKYINIRAQLVDASLIDVDRRNGEVSVHRVVQEVAKIMMVRGGHASSVFNRAVDRMEAQWPFLNRNYVTGSGRWDEYRVAYLHIHHLMGFLAKLLLEAVQYWPECGVSHDAAILLDEVEKIYEQATTESATHCQDRGPLYIGLAVSSKDGDDLLHYVKLSWNLEIERHRKMGHATSWLAVAHNDMAVAWAWQGELEKSIIELKESRRVRENLPGFIPEKLFSPLYHFGIVYACQGKHDEVEKVLNETIGIWEEAFGPNDAGIDEERSIVLRSWRSEDARIYAKLGEPRVASRILDEVLSNTLDKEPYQRDVARTAFLYTQCLKAMNKTVEADQWLARSLKIHNKLRPGFICIIATLIEGDIAMLIPYDSIG</sequence>
<dbReference type="SUPFAM" id="SSF48452">
    <property type="entry name" value="TPR-like"/>
    <property type="match status" value="1"/>
</dbReference>
<organism evidence="2 3">
    <name type="scientific">Rhynchosporium agropyri</name>
    <dbReference type="NCBI Taxonomy" id="914238"/>
    <lineage>
        <taxon>Eukaryota</taxon>
        <taxon>Fungi</taxon>
        <taxon>Dikarya</taxon>
        <taxon>Ascomycota</taxon>
        <taxon>Pezizomycotina</taxon>
        <taxon>Leotiomycetes</taxon>
        <taxon>Helotiales</taxon>
        <taxon>Ploettnerulaceae</taxon>
        <taxon>Rhynchosporium</taxon>
    </lineage>
</organism>
<protein>
    <recommendedName>
        <fullName evidence="1">DUF7779 domain-containing protein</fullName>
    </recommendedName>
</protein>
<dbReference type="EMBL" id="FJUX01000114">
    <property type="protein sequence ID" value="CZT09327.1"/>
    <property type="molecule type" value="Genomic_DNA"/>
</dbReference>
<evidence type="ECO:0000259" key="1">
    <source>
        <dbReference type="Pfam" id="PF25000"/>
    </source>
</evidence>
<dbReference type="InterPro" id="IPR011990">
    <property type="entry name" value="TPR-like_helical_dom_sf"/>
</dbReference>
<dbReference type="OrthoDB" id="6161812at2759"/>
<dbReference type="Proteomes" id="UP000178912">
    <property type="component" value="Unassembled WGS sequence"/>
</dbReference>
<reference evidence="3" key="1">
    <citation type="submission" date="2016-03" db="EMBL/GenBank/DDBJ databases">
        <authorList>
            <person name="Guldener U."/>
        </authorList>
    </citation>
    <scope>NUCLEOTIDE SEQUENCE [LARGE SCALE GENOMIC DNA]</scope>
    <source>
        <strain evidence="3">04CH-RAC-A.6.1</strain>
    </source>
</reference>
<evidence type="ECO:0000313" key="3">
    <source>
        <dbReference type="Proteomes" id="UP000178912"/>
    </source>
</evidence>
<name>A0A1E1LFQ9_9HELO</name>
<gene>
    <name evidence="2" type="ORF">RAG0_14139</name>
</gene>
<dbReference type="AlphaFoldDB" id="A0A1E1LFQ9"/>
<accession>A0A1E1LFQ9</accession>
<evidence type="ECO:0000313" key="2">
    <source>
        <dbReference type="EMBL" id="CZT09327.1"/>
    </source>
</evidence>
<dbReference type="InterPro" id="IPR027417">
    <property type="entry name" value="P-loop_NTPase"/>
</dbReference>
<dbReference type="SUPFAM" id="SSF52540">
    <property type="entry name" value="P-loop containing nucleoside triphosphate hydrolases"/>
    <property type="match status" value="1"/>
</dbReference>
<dbReference type="InterPro" id="IPR056681">
    <property type="entry name" value="DUF7779"/>
</dbReference>
<dbReference type="Gene3D" id="1.25.40.10">
    <property type="entry name" value="Tetratricopeptide repeat domain"/>
    <property type="match status" value="1"/>
</dbReference>
<dbReference type="Pfam" id="PF25000">
    <property type="entry name" value="DUF7779"/>
    <property type="match status" value="1"/>
</dbReference>